<protein>
    <submittedName>
        <fullName evidence="3">Uncharacterized protein</fullName>
    </submittedName>
</protein>
<dbReference type="PROSITE" id="PS51257">
    <property type="entry name" value="PROKAR_LIPOPROTEIN"/>
    <property type="match status" value="1"/>
</dbReference>
<accession>A0ABW9VG47</accession>
<feature type="chain" id="PRO_5046953796" evidence="2">
    <location>
        <begin position="24"/>
        <end position="441"/>
    </location>
</feature>
<evidence type="ECO:0000256" key="2">
    <source>
        <dbReference type="SAM" id="SignalP"/>
    </source>
</evidence>
<evidence type="ECO:0000313" key="3">
    <source>
        <dbReference type="EMBL" id="MYM38097.1"/>
    </source>
</evidence>
<name>A0ABW9VG47_9BURK</name>
<dbReference type="RefSeq" id="WP_161037499.1">
    <property type="nucleotide sequence ID" value="NZ_WWCM01000001.1"/>
</dbReference>
<sequence>MRFQAFPRQLAGLLLAATLGACGGGASSSSSGSSSSQTSSASESSLATPDTTATITAASPKLVTLAGNVALKGLGEALVVGERVVVLSASDSDITINKKLYHPRTRMSVLDKDGTLLSSVDYGFTLADGYVGEWLLLPAPDGFVMLQAGPGTRMLKFDTQATLQGSAVDLYPAVAASSTTELAAAENAAAVDGNGFWLATTFSLLPINDKTQYLLKLCKYDFAGRQLTPPFEIALSAVHPHVATSDGTVLATWLDGSTAMLAMWPKGQGAPVIHTLGTGGAEPMPVALDGSGKMGAIWNGKATFTSPGGVMGVALDKSGVAVLPTGRTELGQEVLSGQWAASGRAPYIDARLYRNNLLLADVGVGTYASGDAQGDVLVLADYGIGTAALSAQKNTVKRLRLYGGALVMGIYPVLRQLMFADHSLLLVGDEYHLEVFSITRS</sequence>
<dbReference type="EMBL" id="WWCM01000001">
    <property type="protein sequence ID" value="MYM38097.1"/>
    <property type="molecule type" value="Genomic_DNA"/>
</dbReference>
<evidence type="ECO:0000256" key="1">
    <source>
        <dbReference type="SAM" id="MobiDB-lite"/>
    </source>
</evidence>
<keyword evidence="4" id="KW-1185">Reference proteome</keyword>
<keyword evidence="2" id="KW-0732">Signal</keyword>
<evidence type="ECO:0000313" key="4">
    <source>
        <dbReference type="Proteomes" id="UP000478090"/>
    </source>
</evidence>
<proteinExistence type="predicted"/>
<feature type="signal peptide" evidence="2">
    <location>
        <begin position="1"/>
        <end position="23"/>
    </location>
</feature>
<feature type="region of interest" description="Disordered" evidence="1">
    <location>
        <begin position="27"/>
        <end position="49"/>
    </location>
</feature>
<gene>
    <name evidence="3" type="ORF">GTP27_02025</name>
</gene>
<comment type="caution">
    <text evidence="3">The sequence shown here is derived from an EMBL/GenBank/DDBJ whole genome shotgun (WGS) entry which is preliminary data.</text>
</comment>
<reference evidence="3 4" key="1">
    <citation type="submission" date="2019-12" db="EMBL/GenBank/DDBJ databases">
        <title>Novel species isolated from a subtropical stream in China.</title>
        <authorList>
            <person name="Lu H."/>
        </authorList>
    </citation>
    <scope>NUCLEOTIDE SEQUENCE [LARGE SCALE GENOMIC DNA]</scope>
    <source>
        <strain evidence="3 4">CY13W</strain>
    </source>
</reference>
<organism evidence="3 4">
    <name type="scientific">Duganella qianjiadongensis</name>
    <dbReference type="NCBI Taxonomy" id="2692176"/>
    <lineage>
        <taxon>Bacteria</taxon>
        <taxon>Pseudomonadati</taxon>
        <taxon>Pseudomonadota</taxon>
        <taxon>Betaproteobacteria</taxon>
        <taxon>Burkholderiales</taxon>
        <taxon>Oxalobacteraceae</taxon>
        <taxon>Telluria group</taxon>
        <taxon>Duganella</taxon>
    </lineage>
</organism>
<dbReference type="Proteomes" id="UP000478090">
    <property type="component" value="Unassembled WGS sequence"/>
</dbReference>